<gene>
    <name evidence="1" type="ORF">J2S41_003073</name>
</gene>
<sequence>MTEVDHRDRRAIVTALDRESRADQQRILDTPESFRAWLRRTLPAVHARVAHRSEELWAWLRLAFA</sequence>
<keyword evidence="2" id="KW-1185">Reference proteome</keyword>
<dbReference type="Proteomes" id="UP001183643">
    <property type="component" value="Unassembled WGS sequence"/>
</dbReference>
<comment type="caution">
    <text evidence="1">The sequence shown here is derived from an EMBL/GenBank/DDBJ whole genome shotgun (WGS) entry which is preliminary data.</text>
</comment>
<name>A0AAE3YPK3_9ACTN</name>
<reference evidence="1" key="1">
    <citation type="submission" date="2023-07" db="EMBL/GenBank/DDBJ databases">
        <title>Sequencing the genomes of 1000 actinobacteria strains.</title>
        <authorList>
            <person name="Klenk H.-P."/>
        </authorList>
    </citation>
    <scope>NUCLEOTIDE SEQUENCE</scope>
    <source>
        <strain evidence="1">DSM 44707</strain>
    </source>
</reference>
<proteinExistence type="predicted"/>
<dbReference type="RefSeq" id="WP_310368325.1">
    <property type="nucleotide sequence ID" value="NZ_JAVDYB010000001.1"/>
</dbReference>
<organism evidence="1 2">
    <name type="scientific">Catenuloplanes atrovinosus</name>
    <dbReference type="NCBI Taxonomy" id="137266"/>
    <lineage>
        <taxon>Bacteria</taxon>
        <taxon>Bacillati</taxon>
        <taxon>Actinomycetota</taxon>
        <taxon>Actinomycetes</taxon>
        <taxon>Micromonosporales</taxon>
        <taxon>Micromonosporaceae</taxon>
        <taxon>Catenuloplanes</taxon>
    </lineage>
</organism>
<dbReference type="AlphaFoldDB" id="A0AAE3YPK3"/>
<protein>
    <submittedName>
        <fullName evidence="1">Uncharacterized protein</fullName>
    </submittedName>
</protein>
<evidence type="ECO:0000313" key="1">
    <source>
        <dbReference type="EMBL" id="MDR7276295.1"/>
    </source>
</evidence>
<accession>A0AAE3YPK3</accession>
<evidence type="ECO:0000313" key="2">
    <source>
        <dbReference type="Proteomes" id="UP001183643"/>
    </source>
</evidence>
<dbReference type="EMBL" id="JAVDYB010000001">
    <property type="protein sequence ID" value="MDR7276295.1"/>
    <property type="molecule type" value="Genomic_DNA"/>
</dbReference>